<feature type="compositionally biased region" description="Basic and acidic residues" evidence="1">
    <location>
        <begin position="51"/>
        <end position="60"/>
    </location>
</feature>
<organism evidence="2 3">
    <name type="scientific">Podila verticillata NRRL 6337</name>
    <dbReference type="NCBI Taxonomy" id="1069443"/>
    <lineage>
        <taxon>Eukaryota</taxon>
        <taxon>Fungi</taxon>
        <taxon>Fungi incertae sedis</taxon>
        <taxon>Mucoromycota</taxon>
        <taxon>Mortierellomycotina</taxon>
        <taxon>Mortierellomycetes</taxon>
        <taxon>Mortierellales</taxon>
        <taxon>Mortierellaceae</taxon>
        <taxon>Podila</taxon>
    </lineage>
</organism>
<feature type="compositionally biased region" description="Acidic residues" evidence="1">
    <location>
        <begin position="465"/>
        <end position="474"/>
    </location>
</feature>
<feature type="compositionally biased region" description="Basic and acidic residues" evidence="1">
    <location>
        <begin position="382"/>
        <end position="407"/>
    </location>
</feature>
<evidence type="ECO:0000256" key="1">
    <source>
        <dbReference type="SAM" id="MobiDB-lite"/>
    </source>
</evidence>
<evidence type="ECO:0000313" key="3">
    <source>
        <dbReference type="Proteomes" id="UP000243308"/>
    </source>
</evidence>
<dbReference type="Proteomes" id="UP000243308">
    <property type="component" value="Unassembled WGS sequence"/>
</dbReference>
<feature type="compositionally biased region" description="Polar residues" evidence="1">
    <location>
        <begin position="67"/>
        <end position="76"/>
    </location>
</feature>
<sequence>MLSSNTTNTPEWGFVINLDAMEQEASSHDFRDQRDSASNSYKTDDNDEDIWFTKDDKDRPVYPVDESSYQRASSSTDKGKSRDTRRGSQDTKTNPTEDVWGVSTAKWPAPRTEGTQKSDDDEALDAITAYWAKDPNTRDLIRSSRGKKPKPPSGTFLRQRHFETDSWGDAPLAIRPYGHDLTDGLMEQKKQEFWSQDEQGQWYLLNNPNPQNTVQRTMTTTTTTTTTTYTTTEHDLEGSVEGPMEEPMEGSMGRRSLEAEHRGYGSEESDERNESGGDYKEDHEDNYDNGWRGYGEPELPVIRKDAPPKKLPRSESYSSFTADGSDMLIPPRYHHHQQQQQQQQQRAYGVEWLPEDQWKTPRNRFITQPPKEDDPWEVANTEEPRIAQPPKEDDPWKVESRTEEKTYEPSVKSPSPSQASEDYQDFHVPLSLDFSTAKPYHDKYDEQSINLPSDAVSRLPAGLLEADDDEDNVGDVDGSAPPSGSPQGYPVKQKDALSSLLDMDMDTEIEITIAPVLATPSRPPLSPSLLLDMSYDDKDEAKPTTPAMLEFVAKEATPGPSRDHYSMAPSTISLLELEQELTPLKISLLDQENMPPTSLDRNSFVSPTISLDQEGTPPTISDLVSLAMVSKISLLDQELSETISKSIPSLLGDLDPSPGKEIFINVDVDKVIDKEPNKAPTDKEPADKEADNKDMASGKVSIDIDPFARALTSPTPFNSSLSSSQPTFEFGVDSWLHRLGAQNKKFHEESLQKNAQQWGSLMAKQQEDSKKLEAFLQRSSVEKKGVLVEVGTETETETTTAKKMGKAIPFSLQVDIETSGYGFQSIHVTEKDDVDMLEKLVDTFCSRYQMREYKMAIYASVASAIKRKKKMIRKDRLEAKLAA</sequence>
<accession>A0A086TKW1</accession>
<dbReference type="OrthoDB" id="2414570at2759"/>
<feature type="compositionally biased region" description="Polar residues" evidence="1">
    <location>
        <begin position="412"/>
        <end position="421"/>
    </location>
</feature>
<feature type="compositionally biased region" description="Basic and acidic residues" evidence="1">
    <location>
        <begin position="25"/>
        <end position="35"/>
    </location>
</feature>
<keyword evidence="3" id="KW-1185">Reference proteome</keyword>
<name>A0A086TKW1_9FUNG</name>
<feature type="region of interest" description="Disordered" evidence="1">
    <location>
        <begin position="445"/>
        <end position="493"/>
    </location>
</feature>
<feature type="compositionally biased region" description="Low complexity" evidence="1">
    <location>
        <begin position="222"/>
        <end position="231"/>
    </location>
</feature>
<feature type="compositionally biased region" description="Basic and acidic residues" evidence="1">
    <location>
        <begin position="77"/>
        <end position="89"/>
    </location>
</feature>
<dbReference type="EMBL" id="KN042431">
    <property type="protein sequence ID" value="KFH62588.1"/>
    <property type="molecule type" value="Genomic_DNA"/>
</dbReference>
<proteinExistence type="predicted"/>
<feature type="region of interest" description="Disordered" evidence="1">
    <location>
        <begin position="674"/>
        <end position="695"/>
    </location>
</feature>
<evidence type="ECO:0000313" key="2">
    <source>
        <dbReference type="EMBL" id="KFH62588.1"/>
    </source>
</evidence>
<gene>
    <name evidence="2" type="ORF">MVEG_11981</name>
</gene>
<feature type="compositionally biased region" description="Basic and acidic residues" evidence="1">
    <location>
        <begin position="255"/>
        <end position="265"/>
    </location>
</feature>
<protein>
    <submittedName>
        <fullName evidence="2">Uncharacterized protein</fullName>
    </submittedName>
</protein>
<feature type="region of interest" description="Disordered" evidence="1">
    <location>
        <begin position="24"/>
        <end position="122"/>
    </location>
</feature>
<dbReference type="AlphaFoldDB" id="A0A086TKW1"/>
<feature type="region of interest" description="Disordered" evidence="1">
    <location>
        <begin position="222"/>
        <end position="424"/>
    </location>
</feature>
<reference evidence="2 3" key="1">
    <citation type="submission" date="2011-02" db="EMBL/GenBank/DDBJ databases">
        <title>The Genome Sequence of Mortierella verticillata NRRL 6337.</title>
        <authorList>
            <consortium name="The Broad Institute Genome Sequencing Platform"/>
            <person name="Russ C."/>
            <person name="Cuomo C."/>
            <person name="Burger G."/>
            <person name="Gray M.W."/>
            <person name="Holland P.W.H."/>
            <person name="King N."/>
            <person name="Lang F.B.F."/>
            <person name="Roger A.J."/>
            <person name="Ruiz-Trillo I."/>
            <person name="Young S.K."/>
            <person name="Zeng Q."/>
            <person name="Gargeya S."/>
            <person name="Alvarado L."/>
            <person name="Berlin A."/>
            <person name="Chapman S.B."/>
            <person name="Chen Z."/>
            <person name="Freedman E."/>
            <person name="Gellesch M."/>
            <person name="Goldberg J."/>
            <person name="Griggs A."/>
            <person name="Gujja S."/>
            <person name="Heilman E."/>
            <person name="Heiman D."/>
            <person name="Howarth C."/>
            <person name="Mehta T."/>
            <person name="Neiman D."/>
            <person name="Pearson M."/>
            <person name="Roberts A."/>
            <person name="Saif S."/>
            <person name="Shea T."/>
            <person name="Shenoy N."/>
            <person name="Sisk P."/>
            <person name="Stolte C."/>
            <person name="Sykes S."/>
            <person name="White J."/>
            <person name="Yandava C."/>
            <person name="Haas B."/>
            <person name="Nusbaum C."/>
            <person name="Birren B."/>
        </authorList>
    </citation>
    <scope>NUCLEOTIDE SEQUENCE [LARGE SCALE GENOMIC DNA]</scope>
    <source>
        <strain evidence="2 3">NRRL 6337</strain>
    </source>
</reference>
<feature type="compositionally biased region" description="Basic and acidic residues" evidence="1">
    <location>
        <begin position="272"/>
        <end position="283"/>
    </location>
</feature>